<keyword evidence="2" id="KW-0645">Protease</keyword>
<evidence type="ECO:0000313" key="8">
    <source>
        <dbReference type="EMBL" id="PHT92617.1"/>
    </source>
</evidence>
<dbReference type="PRINTS" id="PR00723">
    <property type="entry name" value="SUBTILISIN"/>
</dbReference>
<evidence type="ECO:0000313" key="9">
    <source>
        <dbReference type="Proteomes" id="UP000222542"/>
    </source>
</evidence>
<organism evidence="8 9">
    <name type="scientific">Capsicum annuum</name>
    <name type="common">Capsicum pepper</name>
    <dbReference type="NCBI Taxonomy" id="4072"/>
    <lineage>
        <taxon>Eukaryota</taxon>
        <taxon>Viridiplantae</taxon>
        <taxon>Streptophyta</taxon>
        <taxon>Embryophyta</taxon>
        <taxon>Tracheophyta</taxon>
        <taxon>Spermatophyta</taxon>
        <taxon>Magnoliopsida</taxon>
        <taxon>eudicotyledons</taxon>
        <taxon>Gunneridae</taxon>
        <taxon>Pentapetalae</taxon>
        <taxon>asterids</taxon>
        <taxon>lamiids</taxon>
        <taxon>Solanales</taxon>
        <taxon>Solanaceae</taxon>
        <taxon>Solanoideae</taxon>
        <taxon>Capsiceae</taxon>
        <taxon>Capsicum</taxon>
    </lineage>
</organism>
<dbReference type="PROSITE" id="PS51892">
    <property type="entry name" value="SUBTILASE"/>
    <property type="match status" value="1"/>
</dbReference>
<evidence type="ECO:0000256" key="5">
    <source>
        <dbReference type="ARBA" id="ARBA00022825"/>
    </source>
</evidence>
<dbReference type="InterPro" id="IPR000209">
    <property type="entry name" value="Peptidase_S8/S53_dom"/>
</dbReference>
<evidence type="ECO:0000256" key="1">
    <source>
        <dbReference type="ARBA" id="ARBA00011073"/>
    </source>
</evidence>
<accession>A0A2G3AEF2</accession>
<reference evidence="8 9" key="2">
    <citation type="journal article" date="2017" name="Genome Biol.">
        <title>New reference genome sequences of hot pepper reveal the massive evolution of plant disease-resistance genes by retroduplication.</title>
        <authorList>
            <person name="Kim S."/>
            <person name="Park J."/>
            <person name="Yeom S.I."/>
            <person name="Kim Y.M."/>
            <person name="Seo E."/>
            <person name="Kim K.T."/>
            <person name="Kim M.S."/>
            <person name="Lee J.M."/>
            <person name="Cheong K."/>
            <person name="Shin H.S."/>
            <person name="Kim S.B."/>
            <person name="Han K."/>
            <person name="Lee J."/>
            <person name="Park M."/>
            <person name="Lee H.A."/>
            <person name="Lee H.Y."/>
            <person name="Lee Y."/>
            <person name="Oh S."/>
            <person name="Lee J.H."/>
            <person name="Choi E."/>
            <person name="Choi E."/>
            <person name="Lee S.E."/>
            <person name="Jeon J."/>
            <person name="Kim H."/>
            <person name="Choi G."/>
            <person name="Song H."/>
            <person name="Lee J."/>
            <person name="Lee S.C."/>
            <person name="Kwon J.K."/>
            <person name="Lee H.Y."/>
            <person name="Koo N."/>
            <person name="Hong Y."/>
            <person name="Kim R.W."/>
            <person name="Kang W.H."/>
            <person name="Huh J.H."/>
            <person name="Kang B.C."/>
            <person name="Yang T.J."/>
            <person name="Lee Y.H."/>
            <person name="Bennetzen J.L."/>
            <person name="Choi D."/>
        </authorList>
    </citation>
    <scope>NUCLEOTIDE SEQUENCE [LARGE SCALE GENOMIC DNA]</scope>
    <source>
        <strain evidence="9">cv. CM334</strain>
    </source>
</reference>
<comment type="caution">
    <text evidence="6">Lacks conserved residue(s) required for the propagation of feature annotation.</text>
</comment>
<dbReference type="InterPro" id="IPR015500">
    <property type="entry name" value="Peptidase_S8_subtilisin-rel"/>
</dbReference>
<comment type="similarity">
    <text evidence="1 6">Belongs to the peptidase S8 family.</text>
</comment>
<keyword evidence="4" id="KW-0378">Hydrolase</keyword>
<dbReference type="STRING" id="4072.A0A2G3AEF2"/>
<name>A0A2G3AEF2_CAPAN</name>
<dbReference type="OMA" id="CATRRDT"/>
<feature type="domain" description="Peptidase S8/S53" evidence="7">
    <location>
        <begin position="42"/>
        <end position="122"/>
    </location>
</feature>
<evidence type="ECO:0000259" key="7">
    <source>
        <dbReference type="Pfam" id="PF00082"/>
    </source>
</evidence>
<evidence type="ECO:0000256" key="2">
    <source>
        <dbReference type="ARBA" id="ARBA00022670"/>
    </source>
</evidence>
<dbReference type="EMBL" id="AYRZ02000001">
    <property type="protein sequence ID" value="PHT92617.1"/>
    <property type="molecule type" value="Genomic_DNA"/>
</dbReference>
<evidence type="ECO:0000256" key="6">
    <source>
        <dbReference type="PROSITE-ProRule" id="PRU01240"/>
    </source>
</evidence>
<keyword evidence="9" id="KW-1185">Reference proteome</keyword>
<dbReference type="GO" id="GO:0004252">
    <property type="term" value="F:serine-type endopeptidase activity"/>
    <property type="evidence" value="ECO:0007669"/>
    <property type="project" value="InterPro"/>
</dbReference>
<dbReference type="Proteomes" id="UP000222542">
    <property type="component" value="Unassembled WGS sequence"/>
</dbReference>
<dbReference type="AlphaFoldDB" id="A0A2G3AEF2"/>
<dbReference type="SUPFAM" id="SSF52743">
    <property type="entry name" value="Subtilisin-like"/>
    <property type="match status" value="1"/>
</dbReference>
<dbReference type="InterPro" id="IPR045051">
    <property type="entry name" value="SBT"/>
</dbReference>
<dbReference type="Gene3D" id="3.40.50.200">
    <property type="entry name" value="Peptidase S8/S53 domain"/>
    <property type="match status" value="1"/>
</dbReference>
<dbReference type="GO" id="GO:0006508">
    <property type="term" value="P:proteolysis"/>
    <property type="evidence" value="ECO:0007669"/>
    <property type="project" value="UniProtKB-KW"/>
</dbReference>
<sequence>MEKKPGFVFAHKQRILSLQTTHTPTFLGLHHNVGLCKHSNNGKGVVIELIDSGISPHHPLFSHVGIPTSPAKRKGVCEFNFTTKCNNKLIGARSFLLANASPVDDIGHGTHTTSTAAGAFTNSV</sequence>
<protein>
    <recommendedName>
        <fullName evidence="7">Peptidase S8/S53 domain-containing protein</fullName>
    </recommendedName>
</protein>
<reference evidence="8 9" key="1">
    <citation type="journal article" date="2014" name="Nat. Genet.">
        <title>Genome sequence of the hot pepper provides insights into the evolution of pungency in Capsicum species.</title>
        <authorList>
            <person name="Kim S."/>
            <person name="Park M."/>
            <person name="Yeom S.I."/>
            <person name="Kim Y.M."/>
            <person name="Lee J.M."/>
            <person name="Lee H.A."/>
            <person name="Seo E."/>
            <person name="Choi J."/>
            <person name="Cheong K."/>
            <person name="Kim K.T."/>
            <person name="Jung K."/>
            <person name="Lee G.W."/>
            <person name="Oh S.K."/>
            <person name="Bae C."/>
            <person name="Kim S.B."/>
            <person name="Lee H.Y."/>
            <person name="Kim S.Y."/>
            <person name="Kim M.S."/>
            <person name="Kang B.C."/>
            <person name="Jo Y.D."/>
            <person name="Yang H.B."/>
            <person name="Jeong H.J."/>
            <person name="Kang W.H."/>
            <person name="Kwon J.K."/>
            <person name="Shin C."/>
            <person name="Lim J.Y."/>
            <person name="Park J.H."/>
            <person name="Huh J.H."/>
            <person name="Kim J.S."/>
            <person name="Kim B.D."/>
            <person name="Cohen O."/>
            <person name="Paran I."/>
            <person name="Suh M.C."/>
            <person name="Lee S.B."/>
            <person name="Kim Y.K."/>
            <person name="Shin Y."/>
            <person name="Noh S.J."/>
            <person name="Park J."/>
            <person name="Seo Y.S."/>
            <person name="Kwon S.Y."/>
            <person name="Kim H.A."/>
            <person name="Park J.M."/>
            <person name="Kim H.J."/>
            <person name="Choi S.B."/>
            <person name="Bosland P.W."/>
            <person name="Reeves G."/>
            <person name="Jo S.H."/>
            <person name="Lee B.W."/>
            <person name="Cho H.T."/>
            <person name="Choi H.S."/>
            <person name="Lee M.S."/>
            <person name="Yu Y."/>
            <person name="Do Choi Y."/>
            <person name="Park B.S."/>
            <person name="van Deynze A."/>
            <person name="Ashrafi H."/>
            <person name="Hill T."/>
            <person name="Kim W.T."/>
            <person name="Pai H.S."/>
            <person name="Ahn H.K."/>
            <person name="Yeam I."/>
            <person name="Giovannoni J.J."/>
            <person name="Rose J.K."/>
            <person name="Sorensen I."/>
            <person name="Lee S.J."/>
            <person name="Kim R.W."/>
            <person name="Choi I.Y."/>
            <person name="Choi B.S."/>
            <person name="Lim J.S."/>
            <person name="Lee Y.H."/>
            <person name="Choi D."/>
        </authorList>
    </citation>
    <scope>NUCLEOTIDE SEQUENCE [LARGE SCALE GENOMIC DNA]</scope>
    <source>
        <strain evidence="9">cv. CM334</strain>
    </source>
</reference>
<dbReference type="PANTHER" id="PTHR10795">
    <property type="entry name" value="PROPROTEIN CONVERTASE SUBTILISIN/KEXIN"/>
    <property type="match status" value="1"/>
</dbReference>
<comment type="caution">
    <text evidence="8">The sequence shown here is derived from an EMBL/GenBank/DDBJ whole genome shotgun (WGS) entry which is preliminary data.</text>
</comment>
<keyword evidence="5" id="KW-0720">Serine protease</keyword>
<gene>
    <name evidence="8" type="ORF">T459_00499</name>
</gene>
<evidence type="ECO:0000256" key="4">
    <source>
        <dbReference type="ARBA" id="ARBA00022801"/>
    </source>
</evidence>
<dbReference type="Gramene" id="PHT92617">
    <property type="protein sequence ID" value="PHT92617"/>
    <property type="gene ID" value="T459_00499"/>
</dbReference>
<dbReference type="InterPro" id="IPR036852">
    <property type="entry name" value="Peptidase_S8/S53_dom_sf"/>
</dbReference>
<dbReference type="Pfam" id="PF00082">
    <property type="entry name" value="Peptidase_S8"/>
    <property type="match status" value="1"/>
</dbReference>
<evidence type="ECO:0000256" key="3">
    <source>
        <dbReference type="ARBA" id="ARBA00022729"/>
    </source>
</evidence>
<proteinExistence type="inferred from homology"/>
<keyword evidence="3" id="KW-0732">Signal</keyword>
<dbReference type="SMR" id="A0A2G3AEF2"/>